<name>A0A917QIZ0_9ACTN</name>
<dbReference type="InterPro" id="IPR013762">
    <property type="entry name" value="Integrase-like_cat_sf"/>
</dbReference>
<dbReference type="InterPro" id="IPR044068">
    <property type="entry name" value="CB"/>
</dbReference>
<dbReference type="RefSeq" id="WP_189320601.1">
    <property type="nucleotide sequence ID" value="NZ_BMPQ01000002.1"/>
</dbReference>
<evidence type="ECO:0000256" key="2">
    <source>
        <dbReference type="ARBA" id="ARBA00023125"/>
    </source>
</evidence>
<dbReference type="PROSITE" id="PS51898">
    <property type="entry name" value="TYR_RECOMBINASE"/>
    <property type="match status" value="1"/>
</dbReference>
<dbReference type="GO" id="GO:0006310">
    <property type="term" value="P:DNA recombination"/>
    <property type="evidence" value="ECO:0007669"/>
    <property type="project" value="UniProtKB-KW"/>
</dbReference>
<dbReference type="InterPro" id="IPR004107">
    <property type="entry name" value="Integrase_SAM-like_N"/>
</dbReference>
<evidence type="ECO:0000256" key="5">
    <source>
        <dbReference type="SAM" id="MobiDB-lite"/>
    </source>
</evidence>
<dbReference type="InterPro" id="IPR010998">
    <property type="entry name" value="Integrase_recombinase_N"/>
</dbReference>
<evidence type="ECO:0000256" key="4">
    <source>
        <dbReference type="PROSITE-ProRule" id="PRU01248"/>
    </source>
</evidence>
<keyword evidence="1" id="KW-0229">DNA integration</keyword>
<evidence type="ECO:0000256" key="3">
    <source>
        <dbReference type="ARBA" id="ARBA00023172"/>
    </source>
</evidence>
<dbReference type="Gene3D" id="1.10.150.130">
    <property type="match status" value="1"/>
</dbReference>
<dbReference type="GO" id="GO:0003677">
    <property type="term" value="F:DNA binding"/>
    <property type="evidence" value="ECO:0007669"/>
    <property type="project" value="UniProtKB-UniRule"/>
</dbReference>
<dbReference type="Proteomes" id="UP000637788">
    <property type="component" value="Unassembled WGS sequence"/>
</dbReference>
<organism evidence="8 9">
    <name type="scientific">Streptomyces flaveus</name>
    <dbReference type="NCBI Taxonomy" id="66370"/>
    <lineage>
        <taxon>Bacteria</taxon>
        <taxon>Bacillati</taxon>
        <taxon>Actinomycetota</taxon>
        <taxon>Actinomycetes</taxon>
        <taxon>Kitasatosporales</taxon>
        <taxon>Streptomycetaceae</taxon>
        <taxon>Streptomyces</taxon>
        <taxon>Streptomyces aurantiacus group</taxon>
    </lineage>
</organism>
<dbReference type="GO" id="GO:0015074">
    <property type="term" value="P:DNA integration"/>
    <property type="evidence" value="ECO:0007669"/>
    <property type="project" value="UniProtKB-KW"/>
</dbReference>
<keyword evidence="9" id="KW-1185">Reference proteome</keyword>
<dbReference type="InterPro" id="IPR011010">
    <property type="entry name" value="DNA_brk_join_enz"/>
</dbReference>
<dbReference type="SUPFAM" id="SSF56349">
    <property type="entry name" value="DNA breaking-rejoining enzymes"/>
    <property type="match status" value="1"/>
</dbReference>
<dbReference type="PROSITE" id="PS51900">
    <property type="entry name" value="CB"/>
    <property type="match status" value="1"/>
</dbReference>
<dbReference type="AlphaFoldDB" id="A0A917QIZ0"/>
<dbReference type="Pfam" id="PF02899">
    <property type="entry name" value="Phage_int_SAM_1"/>
    <property type="match status" value="1"/>
</dbReference>
<reference evidence="8" key="1">
    <citation type="journal article" date="2014" name="Int. J. Syst. Evol. Microbiol.">
        <title>Complete genome sequence of Corynebacterium casei LMG S-19264T (=DSM 44701T), isolated from a smear-ripened cheese.</title>
        <authorList>
            <consortium name="US DOE Joint Genome Institute (JGI-PGF)"/>
            <person name="Walter F."/>
            <person name="Albersmeier A."/>
            <person name="Kalinowski J."/>
            <person name="Ruckert C."/>
        </authorList>
    </citation>
    <scope>NUCLEOTIDE SEQUENCE</scope>
    <source>
        <strain evidence="8">JCM 3035</strain>
    </source>
</reference>
<dbReference type="InterPro" id="IPR002104">
    <property type="entry name" value="Integrase_catalytic"/>
</dbReference>
<dbReference type="EMBL" id="BMPQ01000002">
    <property type="protein sequence ID" value="GGK51191.1"/>
    <property type="molecule type" value="Genomic_DNA"/>
</dbReference>
<feature type="domain" description="Tyr recombinase" evidence="6">
    <location>
        <begin position="98"/>
        <end position="256"/>
    </location>
</feature>
<reference evidence="8" key="2">
    <citation type="submission" date="2020-09" db="EMBL/GenBank/DDBJ databases">
        <authorList>
            <person name="Sun Q."/>
            <person name="Ohkuma M."/>
        </authorList>
    </citation>
    <scope>NUCLEOTIDE SEQUENCE</scope>
    <source>
        <strain evidence="8">JCM 3035</strain>
    </source>
</reference>
<keyword evidence="2 4" id="KW-0238">DNA-binding</keyword>
<evidence type="ECO:0000256" key="1">
    <source>
        <dbReference type="ARBA" id="ARBA00022908"/>
    </source>
</evidence>
<sequence>MGWDPYELLEPWLAATVYPPRTRENYREHADDWLRHCREAGPPWDKVAAQRIALWAHRPGAPHSATARRVSAVRSFYAYALRRDAVVYNPAARRPRLTNPAQLTPAGLDPWQIAVLLAAFDERGPAESSHPQQDRACGYLQLGLALRAGAVLAIHLDDLSTERDIGRGADTLRLPDSGGGHRMVPLPPLVGEAVNAYLPRRRSPRDSTRGGPLFTGRTGVKMPHRYPHDLLRVVAEGSGLLSPLVSGGPGGRMRSR</sequence>
<keyword evidence="3" id="KW-0233">DNA recombination</keyword>
<gene>
    <name evidence="8" type="ORF">GCM10010094_09270</name>
</gene>
<evidence type="ECO:0000259" key="7">
    <source>
        <dbReference type="PROSITE" id="PS51900"/>
    </source>
</evidence>
<feature type="domain" description="Core-binding (CB)" evidence="7">
    <location>
        <begin position="3"/>
        <end position="81"/>
    </location>
</feature>
<evidence type="ECO:0000313" key="8">
    <source>
        <dbReference type="EMBL" id="GGK51191.1"/>
    </source>
</evidence>
<dbReference type="Gene3D" id="1.10.443.10">
    <property type="entry name" value="Intergrase catalytic core"/>
    <property type="match status" value="1"/>
</dbReference>
<evidence type="ECO:0000313" key="9">
    <source>
        <dbReference type="Proteomes" id="UP000637788"/>
    </source>
</evidence>
<proteinExistence type="predicted"/>
<protein>
    <recommendedName>
        <fullName evidence="10">Integrase</fullName>
    </recommendedName>
</protein>
<evidence type="ECO:0000259" key="6">
    <source>
        <dbReference type="PROSITE" id="PS51898"/>
    </source>
</evidence>
<evidence type="ECO:0008006" key="10">
    <source>
        <dbReference type="Google" id="ProtNLM"/>
    </source>
</evidence>
<feature type="region of interest" description="Disordered" evidence="5">
    <location>
        <begin position="201"/>
        <end position="221"/>
    </location>
</feature>
<accession>A0A917QIZ0</accession>
<comment type="caution">
    <text evidence="8">The sequence shown here is derived from an EMBL/GenBank/DDBJ whole genome shotgun (WGS) entry which is preliminary data.</text>
</comment>